<dbReference type="EMBL" id="FMVT01000001">
    <property type="protein sequence ID" value="SCX97943.1"/>
    <property type="molecule type" value="Genomic_DNA"/>
</dbReference>
<gene>
    <name evidence="1" type="ORF">SAMN05660710_00426</name>
</gene>
<dbReference type="PROSITE" id="PS51257">
    <property type="entry name" value="PROKAR_LIPOPROTEIN"/>
    <property type="match status" value="1"/>
</dbReference>
<dbReference type="Proteomes" id="UP000199502">
    <property type="component" value="Unassembled WGS sequence"/>
</dbReference>
<dbReference type="OrthoDB" id="7951357at2"/>
<protein>
    <recommendedName>
        <fullName evidence="3">Lipoprotein</fullName>
    </recommendedName>
</protein>
<evidence type="ECO:0000313" key="1">
    <source>
        <dbReference type="EMBL" id="SCX97943.1"/>
    </source>
</evidence>
<dbReference type="STRING" id="336292.SAMN05660710_00426"/>
<proteinExistence type="predicted"/>
<organism evidence="1 2">
    <name type="scientific">Paracoccus tibetensis</name>
    <dbReference type="NCBI Taxonomy" id="336292"/>
    <lineage>
        <taxon>Bacteria</taxon>
        <taxon>Pseudomonadati</taxon>
        <taxon>Pseudomonadota</taxon>
        <taxon>Alphaproteobacteria</taxon>
        <taxon>Rhodobacterales</taxon>
        <taxon>Paracoccaceae</taxon>
        <taxon>Paracoccus</taxon>
    </lineage>
</organism>
<reference evidence="1 2" key="1">
    <citation type="submission" date="2016-10" db="EMBL/GenBank/DDBJ databases">
        <authorList>
            <person name="de Groot N.N."/>
        </authorList>
    </citation>
    <scope>NUCLEOTIDE SEQUENCE [LARGE SCALE GENOMIC DNA]</scope>
    <source>
        <strain evidence="1 2">CGMCC 1.8925</strain>
    </source>
</reference>
<keyword evidence="2" id="KW-1185">Reference proteome</keyword>
<dbReference type="AlphaFoldDB" id="A0A1G5C682"/>
<name>A0A1G5C682_9RHOB</name>
<evidence type="ECO:0008006" key="3">
    <source>
        <dbReference type="Google" id="ProtNLM"/>
    </source>
</evidence>
<sequence>MRGWLVLTVLALAGCNEQAGWNPNYLATSSPYGQYREAREAGLTGQGEAPGIIPIARPFYAPVPVSENGRTVLVPRPVAVVARP</sequence>
<accession>A0A1G5C682</accession>
<dbReference type="RefSeq" id="WP_090739839.1">
    <property type="nucleotide sequence ID" value="NZ_FMVT01000001.1"/>
</dbReference>
<evidence type="ECO:0000313" key="2">
    <source>
        <dbReference type="Proteomes" id="UP000199502"/>
    </source>
</evidence>